<evidence type="ECO:0000259" key="1">
    <source>
        <dbReference type="Pfam" id="PF07539"/>
    </source>
</evidence>
<dbReference type="PANTHER" id="PTHR17695:SF11">
    <property type="entry name" value="SMALL SUBUNIT PROCESSOME COMPONENT 20 HOMOLOG"/>
    <property type="match status" value="1"/>
</dbReference>
<accession>A0AA88DHJ1</accession>
<dbReference type="InterPro" id="IPR011430">
    <property type="entry name" value="UTP20_N"/>
</dbReference>
<organism evidence="2 3">
    <name type="scientific">Ficus carica</name>
    <name type="common">Common fig</name>
    <dbReference type="NCBI Taxonomy" id="3494"/>
    <lineage>
        <taxon>Eukaryota</taxon>
        <taxon>Viridiplantae</taxon>
        <taxon>Streptophyta</taxon>
        <taxon>Embryophyta</taxon>
        <taxon>Tracheophyta</taxon>
        <taxon>Spermatophyta</taxon>
        <taxon>Magnoliopsida</taxon>
        <taxon>eudicotyledons</taxon>
        <taxon>Gunneridae</taxon>
        <taxon>Pentapetalae</taxon>
        <taxon>rosids</taxon>
        <taxon>fabids</taxon>
        <taxon>Rosales</taxon>
        <taxon>Moraceae</taxon>
        <taxon>Ficeae</taxon>
        <taxon>Ficus</taxon>
    </lineage>
</organism>
<evidence type="ECO:0000313" key="3">
    <source>
        <dbReference type="Proteomes" id="UP001187192"/>
    </source>
</evidence>
<protein>
    <recommendedName>
        <fullName evidence="1">U3 small nucleolar RNA-associated protein 20 N-terminal domain-containing protein</fullName>
    </recommendedName>
</protein>
<dbReference type="InterPro" id="IPR016024">
    <property type="entry name" value="ARM-type_fold"/>
</dbReference>
<keyword evidence="3" id="KW-1185">Reference proteome</keyword>
<gene>
    <name evidence="2" type="ORF">TIFTF001_009652</name>
</gene>
<dbReference type="InterPro" id="IPR052575">
    <property type="entry name" value="SSU_processome_comp_20"/>
</dbReference>
<dbReference type="Proteomes" id="UP001187192">
    <property type="component" value="Unassembled WGS sequence"/>
</dbReference>
<dbReference type="Pfam" id="PF07539">
    <property type="entry name" value="UTP20_N"/>
    <property type="match status" value="1"/>
</dbReference>
<dbReference type="AlphaFoldDB" id="A0AA88DHJ1"/>
<comment type="caution">
    <text evidence="2">The sequence shown here is derived from an EMBL/GenBank/DDBJ whole genome shotgun (WGS) entry which is preliminary data.</text>
</comment>
<sequence length="1253" mass="143281">MATMADTQAVKSLNISAGRRRFAFLTFSQRLDDIDIDVYRSLDKIKSEPSDGSSFFRDCLVDWRELNTGEDFISFYEEMTPLVQTLPLVLFHKDTIMSELLFRLQMKARISLEPILRLIAALCRDLVEEDILLFLPKVTKSVVSLLVSGADREPEIIEQIFTSLSYIMMYLQRFLVNNIVDVLKVTRKLRYYPKDYIQDFMAEALSFLLRNAPFDQLKQGVRKIMFEVAKKPQTRKYGVSALLFYVMKGSSTRLHSKVERVLQFLMSNPMFCIGDTLNRGKLFEVIEPKDLNLMWRCLHVEINDSVKNKSFTRLSRLLSLLISTVQINGGRQVFDCRTMLDIMALVLQTFTVSSPTAMAEDHLHEVFDKVQKLMICIIDVLHNDNDMSEISKCSLKWAQLFELRSCGYDQSNKEKSSLLTFIQELLSKDPSILKFFGVDILRSVNDLIENSREETSQEEAINLLLCFLERHHMEGRSFYLDVISEKGLQKIQDFLQSRMLEINDIVLSIPILETKLALLWGSINCAPYFFVFGVASSLLINVIEKLDHFLIVEPGNVAGIPRDSWQSIISAAISSISKLHYGNSCRFEETKFFLQLAKRHNSCLQVLSAVADFLDSAYGPIGEADCSARTYHPELKQEKIMDALSLFSNNLHHSEKELRVATLRILCHYEPLVWDVSAGDQPPQKKMKTESSQNRHTDRRTVNVLQLLLSIETTPLSVSTSRTITLLISRVNMALSVGRIPEAYVPLIMNGMIGVFHNRFSYFWNPASECLAALVNQHIGLVWDKFMSYFEQVLSTFQAPNVLLDEINAKSSDELSDLIRRFKSFVTSSSDSTPTTTVLSLLIQSLQRIPAIVEARSRCIVPLFLRFLGYSCDDIVSVETFNAHVCKGIEWKSILKEWLNLLKLMRNLRSFYQNQFVKDVLQIRLLDENDPEIQMKVLDCLLIWKDDFLLPYGHHLKNLLSSDFREALTTWSLSKESRLNEQHHRAYVVPLVVRLLMPKVRKLKKHATRMQASVNSRKAALGFIAHLGVDELPLLFASLIKPLQIIPVGIDVTFDQFWTLCRGGSVNSFQASNFLEHFTVDNIRELSWKKRYGFLHVIEDVIGIFDESRVRPFLDLLMGCVVRILKSCTCSHDAVKGNSSLDDDQYESQQAMLDTGGADGDVIPTGSALKKMKELRSLCLKIVSLVLNKYEDNELGYEFWDIFFTSVKPLVSNFRQEGSSAEKPSSLFSCFVTMSRSQKLVPLLLREKNLVPD</sequence>
<dbReference type="EMBL" id="BTGU01000011">
    <property type="protein sequence ID" value="GMN40434.1"/>
    <property type="molecule type" value="Genomic_DNA"/>
</dbReference>
<feature type="domain" description="U3 small nucleolar RNA-associated protein 20 N-terminal" evidence="1">
    <location>
        <begin position="892"/>
        <end position="1249"/>
    </location>
</feature>
<evidence type="ECO:0000313" key="2">
    <source>
        <dbReference type="EMBL" id="GMN40434.1"/>
    </source>
</evidence>
<dbReference type="GO" id="GO:0030686">
    <property type="term" value="C:90S preribosome"/>
    <property type="evidence" value="ECO:0007669"/>
    <property type="project" value="TreeGrafter"/>
</dbReference>
<dbReference type="SUPFAM" id="SSF48371">
    <property type="entry name" value="ARM repeat"/>
    <property type="match status" value="2"/>
</dbReference>
<proteinExistence type="predicted"/>
<dbReference type="GO" id="GO:0032040">
    <property type="term" value="C:small-subunit processome"/>
    <property type="evidence" value="ECO:0007669"/>
    <property type="project" value="TreeGrafter"/>
</dbReference>
<name>A0AA88DHJ1_FICCA</name>
<reference evidence="2" key="1">
    <citation type="submission" date="2023-07" db="EMBL/GenBank/DDBJ databases">
        <title>draft genome sequence of fig (Ficus carica).</title>
        <authorList>
            <person name="Takahashi T."/>
            <person name="Nishimura K."/>
        </authorList>
    </citation>
    <scope>NUCLEOTIDE SEQUENCE</scope>
</reference>
<dbReference type="PANTHER" id="PTHR17695">
    <property type="entry name" value="SMALL SUBUNIT PROCESSOME COMPONENT 20 HOMOLOG"/>
    <property type="match status" value="1"/>
</dbReference>